<evidence type="ECO:0000256" key="3">
    <source>
        <dbReference type="ARBA" id="ARBA00023123"/>
    </source>
</evidence>
<evidence type="ECO:0000256" key="6">
    <source>
        <dbReference type="PROSITE-ProRule" id="PRU00782"/>
    </source>
</evidence>
<dbReference type="OrthoDB" id="6108017at2759"/>
<feature type="region of interest" description="Disordered" evidence="7">
    <location>
        <begin position="1293"/>
        <end position="1383"/>
    </location>
</feature>
<dbReference type="GO" id="GO:0016020">
    <property type="term" value="C:membrane"/>
    <property type="evidence" value="ECO:0007669"/>
    <property type="project" value="TreeGrafter"/>
</dbReference>
<dbReference type="InterPro" id="IPR027417">
    <property type="entry name" value="P-loop_NTPase"/>
</dbReference>
<gene>
    <name evidence="9" type="primary">MYO2_4</name>
    <name evidence="9" type="ORF">H4219_005710</name>
</gene>
<comment type="caution">
    <text evidence="9">The sequence shown here is derived from an EMBL/GenBank/DDBJ whole genome shotgun (WGS) entry which is preliminary data.</text>
</comment>
<feature type="compositionally biased region" description="Polar residues" evidence="7">
    <location>
        <begin position="760"/>
        <end position="790"/>
    </location>
</feature>
<dbReference type="Proteomes" id="UP001150538">
    <property type="component" value="Unassembled WGS sequence"/>
</dbReference>
<feature type="compositionally biased region" description="Low complexity" evidence="7">
    <location>
        <begin position="1869"/>
        <end position="1878"/>
    </location>
</feature>
<organism evidence="9 10">
    <name type="scientific">Mycoemilia scoparia</name>
    <dbReference type="NCBI Taxonomy" id="417184"/>
    <lineage>
        <taxon>Eukaryota</taxon>
        <taxon>Fungi</taxon>
        <taxon>Fungi incertae sedis</taxon>
        <taxon>Zoopagomycota</taxon>
        <taxon>Kickxellomycotina</taxon>
        <taxon>Kickxellomycetes</taxon>
        <taxon>Kickxellales</taxon>
        <taxon>Kickxellaceae</taxon>
        <taxon>Mycoemilia</taxon>
    </lineage>
</organism>
<feature type="compositionally biased region" description="Polar residues" evidence="7">
    <location>
        <begin position="109"/>
        <end position="118"/>
    </location>
</feature>
<dbReference type="PANTHER" id="PTHR13140">
    <property type="entry name" value="MYOSIN"/>
    <property type="match status" value="1"/>
</dbReference>
<evidence type="ECO:0000259" key="8">
    <source>
        <dbReference type="PROSITE" id="PS51456"/>
    </source>
</evidence>
<name>A0A9W8DNZ1_9FUNG</name>
<dbReference type="GO" id="GO:0005524">
    <property type="term" value="F:ATP binding"/>
    <property type="evidence" value="ECO:0007669"/>
    <property type="project" value="UniProtKB-UniRule"/>
</dbReference>
<keyword evidence="10" id="KW-1185">Reference proteome</keyword>
<keyword evidence="3 6" id="KW-0518">Myosin</keyword>
<feature type="compositionally biased region" description="Basic and acidic residues" evidence="7">
    <location>
        <begin position="78"/>
        <end position="88"/>
    </location>
</feature>
<dbReference type="PROSITE" id="PS50096">
    <property type="entry name" value="IQ"/>
    <property type="match status" value="1"/>
</dbReference>
<feature type="compositionally biased region" description="Polar residues" evidence="7">
    <location>
        <begin position="1022"/>
        <end position="1035"/>
    </location>
</feature>
<feature type="region of interest" description="Disordered" evidence="7">
    <location>
        <begin position="760"/>
        <end position="812"/>
    </location>
</feature>
<reference evidence="9" key="1">
    <citation type="submission" date="2022-07" db="EMBL/GenBank/DDBJ databases">
        <title>Phylogenomic reconstructions and comparative analyses of Kickxellomycotina fungi.</title>
        <authorList>
            <person name="Reynolds N.K."/>
            <person name="Stajich J.E."/>
            <person name="Barry K."/>
            <person name="Grigoriev I.V."/>
            <person name="Crous P."/>
            <person name="Smith M.E."/>
        </authorList>
    </citation>
    <scope>NUCLEOTIDE SEQUENCE</scope>
    <source>
        <strain evidence="9">NBRC 100468</strain>
    </source>
</reference>
<dbReference type="InterPro" id="IPR036961">
    <property type="entry name" value="Kinesin_motor_dom_sf"/>
</dbReference>
<keyword evidence="2 6" id="KW-0067">ATP-binding</keyword>
<dbReference type="SUPFAM" id="SSF52540">
    <property type="entry name" value="P-loop containing nucleoside triphosphate hydrolases"/>
    <property type="match status" value="1"/>
</dbReference>
<keyword evidence="5 6" id="KW-0009">Actin-binding</keyword>
<proteinExistence type="inferred from homology"/>
<feature type="compositionally biased region" description="Polar residues" evidence="7">
    <location>
        <begin position="59"/>
        <end position="76"/>
    </location>
</feature>
<evidence type="ECO:0000256" key="2">
    <source>
        <dbReference type="ARBA" id="ARBA00022840"/>
    </source>
</evidence>
<dbReference type="CDD" id="cd22249">
    <property type="entry name" value="UDM1_RNF168_RNF169-like"/>
    <property type="match status" value="1"/>
</dbReference>
<dbReference type="GO" id="GO:0005737">
    <property type="term" value="C:cytoplasm"/>
    <property type="evidence" value="ECO:0007669"/>
    <property type="project" value="TreeGrafter"/>
</dbReference>
<protein>
    <submittedName>
        <fullName evidence="9">Myosin type-2 heavy chain 1</fullName>
    </submittedName>
</protein>
<dbReference type="InterPro" id="IPR001609">
    <property type="entry name" value="Myosin_head_motor_dom-like"/>
</dbReference>
<comment type="similarity">
    <text evidence="6">Belongs to the TRAFAC class myosin-kinesin ATPase superfamily. Myosin family.</text>
</comment>
<feature type="compositionally biased region" description="Polar residues" evidence="7">
    <location>
        <begin position="1651"/>
        <end position="1670"/>
    </location>
</feature>
<dbReference type="Gene3D" id="1.20.5.190">
    <property type="match status" value="1"/>
</dbReference>
<evidence type="ECO:0000256" key="1">
    <source>
        <dbReference type="ARBA" id="ARBA00022741"/>
    </source>
</evidence>
<dbReference type="SMART" id="SM00242">
    <property type="entry name" value="MYSc"/>
    <property type="match status" value="1"/>
</dbReference>
<feature type="compositionally biased region" description="Polar residues" evidence="7">
    <location>
        <begin position="1678"/>
        <end position="1707"/>
    </location>
</feature>
<dbReference type="EMBL" id="JANBPU010000373">
    <property type="protein sequence ID" value="KAJ1912152.1"/>
    <property type="molecule type" value="Genomic_DNA"/>
</dbReference>
<evidence type="ECO:0000256" key="4">
    <source>
        <dbReference type="ARBA" id="ARBA00023175"/>
    </source>
</evidence>
<feature type="region of interest" description="Disordered" evidence="7">
    <location>
        <begin position="52"/>
        <end position="118"/>
    </location>
</feature>
<feature type="compositionally biased region" description="Polar residues" evidence="7">
    <location>
        <begin position="1539"/>
        <end position="1558"/>
    </location>
</feature>
<sequence length="1920" mass="213183">MDSLSSYTKGVQAWFRTSNDDGIWFTATLAEKTIDEKLGNIRMVFERDNSSNSSLLDSVTTAKSKNTTEASSTPSAITKKDREERDSLDGLPSGTAFISPSNSNPNSPMTQTTFSSSTTVIATDDESRIIFEATFDEIFDSKSRDLPYLRNPSVLDGVEDLTNLSHLHEPAVLYNLQERYQRKEIYTYSGIVLVAMNPFDTIPLYTEKIMKWYAGKRRVERPPHLFAIAEDAYHGMVSDGKNQTIIVYGESGAGKTTSAKYIMRYYAQAHHAETNDSSMTRVEQQILATNPVLESFGNAKTIRNDNSSRFGKYIEIKFGKDRCSIVGAWIRTFLLERSRVVYQPEMERNYHVFYQLLASDDIDEIKEPLGLKDKTCLDFHYLAQNGSGDKDSDDGHQQHQISGVNDAAEFKATRDALALVGIDENKQRDIWRILAALLHLGNISITSTTSKSSISTCNEQAHAFKTATELLGVDPAQFKQWLTKKQIVTRKDSIQTNLTVTQSIVVRDSIAKFIYARLFDWIIQPINQSLLPADAAREATAFIGVLDIYGFEYSEKNSFEQFCINFANEKLQQHFNHHVFKVEQQEYIREKLVDWKFIDFKDNQPCIDLIEEGKPVSILSILDEESRLDSATDKSFIDKLYHQFNSNSGISSGSGVSTPKSPLQPTSSNTRFRTFSVASNDSNPGGPPSAASLANSFFSKPRFSNQAFTIKHYACEVTYESEGFLEKNRDTLPDQIMDLLRDSSFSLISKLVDVSVLDNKQPTADSNSSSLQTSRSGTPEQSGMGPQNSLLVHGLGNTGSGNNSAATVSGVSGDVPKRGKLASMRALFENNEASNTANKSINGVPQMTGSRNVHSIAAAFGGSGSTGKVKSAAKMFGGSTANGSEQNNGAGRQRKATPTMATVFKSSLRQLMDTLAATDMHYIRCIKPNSSKEAWGFEPNLVLNQLRSCGVIETIRISKAGYPSRMPIRAFNERYAVLIPESERVVVRSTEELENTDDGGAANGTATTTTSVNGWGPDDSKQTNIASNLGIGSSKPTRRRASVTVDGKAWARFNARKSVICDQPNGNSPALSSAVASPIIQITQDERDLCLQIVKKCIGSPSDLYQIGLTKIFFRAGQWAAMEQLRTELINNASRTIQKHVLAYQARKKFQLYRESAIAIQEWYRHYAGWRKLREIGRKHAVSKIEDSWIKFDKRRKYLNACKQITVMQAIGRSFLAKKVFEERKEEERIAKLKQEEEERLTRLKKEEEERQRKVEEEKREAARIKAEEEERIARLKKVEEEEREAARIKAEEEAREAARIKAEEEEKEVAARIKAEEEEAEKERLRIVEENKKKDQRRIEEEARKEAARIKAELEKEAEEEEKKRIEAEEKKAKKEQEAETRRIEAEKAQKAVEAEAEAKRQKELEIKAEMDATKLMEIQAEEEAKTRAQLEAKRKAQDEKDRMDWERRAAEAQAEIEEFTRMKGSRRRKSSNQNREMLSDQRPPWETDSTLGSNPNSASTSPSGANNKLKQKPTAPSGIPSTPRKHSEGRLKPPTRLSLSSNGASGTPLHNTSSIATRRQVIEDARQHLLRAGANPATIENLTKLSTAEIKLMSLGGSNWAAENNNAMQELSALANGVTPSRTIPSAIIGLNDISNGNKQTPTRRKASLATTTPSHTSIASPTINYTAKSRRHSHNLSPVTPNNRLSQSHMRSPTVGSLSPLNQSSKRLSSIGESVAKQSLGSCASTLDEYAKELLERQRANAEAAAAALAANLPTNAQDIIQSRRAAPGGGHSHRHSIGLSPQMGSAFTVPTDEEYARHTRARALYHDSKIPRSPHTRASGLMSPTNLHGIGGHNRIPSNVSSSNSSTNGSINGGNYGHSSHQHKSSLSSSTLFSPSPPPAARHVNNYVNITPTKVTPKVTMIPKPKTGNHIKNISQ</sequence>
<feature type="domain" description="Myosin motor" evidence="8">
    <location>
        <begin position="156"/>
        <end position="1127"/>
    </location>
</feature>
<dbReference type="Gene3D" id="1.20.58.530">
    <property type="match status" value="3"/>
</dbReference>
<feature type="region of interest" description="Actin-binding" evidence="6">
    <location>
        <begin position="908"/>
        <end position="930"/>
    </location>
</feature>
<feature type="region of interest" description="Disordered" evidence="7">
    <location>
        <begin position="1419"/>
        <end position="1558"/>
    </location>
</feature>
<keyword evidence="4 6" id="KW-0505">Motor protein</keyword>
<feature type="region of interest" description="Disordered" evidence="7">
    <location>
        <begin position="1637"/>
        <end position="1707"/>
    </location>
</feature>
<evidence type="ECO:0000313" key="9">
    <source>
        <dbReference type="EMBL" id="KAJ1912152.1"/>
    </source>
</evidence>
<feature type="binding site" evidence="6">
    <location>
        <begin position="249"/>
        <end position="256"/>
    </location>
    <ligand>
        <name>ATP</name>
        <dbReference type="ChEBI" id="CHEBI:30616"/>
    </ligand>
</feature>
<keyword evidence="1 6" id="KW-0547">Nucleotide-binding</keyword>
<accession>A0A9W8DNZ1</accession>
<feature type="compositionally biased region" description="Low complexity" evidence="7">
    <location>
        <begin position="99"/>
        <end position="108"/>
    </location>
</feature>
<feature type="region of interest" description="Disordered" evidence="7">
    <location>
        <begin position="1768"/>
        <end position="1788"/>
    </location>
</feature>
<feature type="compositionally biased region" description="Basic and acidic residues" evidence="7">
    <location>
        <begin position="1424"/>
        <end position="1452"/>
    </location>
</feature>
<feature type="region of interest" description="Disordered" evidence="7">
    <location>
        <begin position="993"/>
        <end position="1039"/>
    </location>
</feature>
<feature type="compositionally biased region" description="Low complexity" evidence="7">
    <location>
        <begin position="1842"/>
        <end position="1854"/>
    </location>
</feature>
<feature type="compositionally biased region" description="Polar residues" evidence="7">
    <location>
        <begin position="1489"/>
        <end position="1510"/>
    </location>
</feature>
<dbReference type="Gene3D" id="3.40.850.10">
    <property type="entry name" value="Kinesin motor domain"/>
    <property type="match status" value="2"/>
</dbReference>
<dbReference type="PROSITE" id="PS51456">
    <property type="entry name" value="MYOSIN_MOTOR"/>
    <property type="match status" value="1"/>
</dbReference>
<dbReference type="Gene3D" id="1.20.120.720">
    <property type="entry name" value="Myosin VI head, motor domain, U50 subdomain"/>
    <property type="match status" value="2"/>
</dbReference>
<evidence type="ECO:0000256" key="7">
    <source>
        <dbReference type="SAM" id="MobiDB-lite"/>
    </source>
</evidence>
<feature type="region of interest" description="Disordered" evidence="7">
    <location>
        <begin position="1807"/>
        <end position="1888"/>
    </location>
</feature>
<dbReference type="Pfam" id="PF00063">
    <property type="entry name" value="Myosin_head"/>
    <property type="match status" value="3"/>
</dbReference>
<dbReference type="GO" id="GO:0007015">
    <property type="term" value="P:actin filament organization"/>
    <property type="evidence" value="ECO:0007669"/>
    <property type="project" value="TreeGrafter"/>
</dbReference>
<feature type="compositionally biased region" description="Low complexity" evidence="7">
    <location>
        <begin position="998"/>
        <end position="1010"/>
    </location>
</feature>
<dbReference type="GO" id="GO:0016459">
    <property type="term" value="C:myosin complex"/>
    <property type="evidence" value="ECO:0007669"/>
    <property type="project" value="UniProtKB-KW"/>
</dbReference>
<feature type="compositionally biased region" description="Polar residues" evidence="7">
    <location>
        <begin position="800"/>
        <end position="810"/>
    </location>
</feature>
<evidence type="ECO:0000313" key="10">
    <source>
        <dbReference type="Proteomes" id="UP001150538"/>
    </source>
</evidence>
<evidence type="ECO:0000256" key="5">
    <source>
        <dbReference type="ARBA" id="ARBA00023203"/>
    </source>
</evidence>
<dbReference type="GO" id="GO:0051015">
    <property type="term" value="F:actin filament binding"/>
    <property type="evidence" value="ECO:0007669"/>
    <property type="project" value="TreeGrafter"/>
</dbReference>
<dbReference type="Gene3D" id="1.10.10.820">
    <property type="match status" value="1"/>
</dbReference>
<dbReference type="PRINTS" id="PR00193">
    <property type="entry name" value="MYOSINHEAVY"/>
</dbReference>
<dbReference type="Gene3D" id="3.30.70.1590">
    <property type="match status" value="1"/>
</dbReference>
<dbReference type="GO" id="GO:0000146">
    <property type="term" value="F:microfilament motor activity"/>
    <property type="evidence" value="ECO:0007669"/>
    <property type="project" value="TreeGrafter"/>
</dbReference>
<dbReference type="PANTHER" id="PTHR13140:SF706">
    <property type="entry name" value="DILUTE CLASS UNCONVENTIONAL MYOSIN, ISOFORM C"/>
    <property type="match status" value="1"/>
</dbReference>